<comment type="caution">
    <text evidence="3">The sequence shown here is derived from an EMBL/GenBank/DDBJ whole genome shotgun (WGS) entry which is preliminary data.</text>
</comment>
<dbReference type="Proteomes" id="UP000823896">
    <property type="component" value="Unassembled WGS sequence"/>
</dbReference>
<dbReference type="InterPro" id="IPR011249">
    <property type="entry name" value="Metalloenz_LuxS/M16"/>
</dbReference>
<dbReference type="PANTHER" id="PTHR11851:SF134">
    <property type="entry name" value="ZINC-DEPENDENT PROTEASE"/>
    <property type="match status" value="1"/>
</dbReference>
<dbReference type="AlphaFoldDB" id="A0A9D2SWU9"/>
<dbReference type="SUPFAM" id="SSF63411">
    <property type="entry name" value="LuxS/MPP-like metallohydrolase"/>
    <property type="match status" value="2"/>
</dbReference>
<dbReference type="InterPro" id="IPR007863">
    <property type="entry name" value="Peptidase_M16_C"/>
</dbReference>
<reference evidence="3" key="1">
    <citation type="journal article" date="2021" name="PeerJ">
        <title>Extensive microbial diversity within the chicken gut microbiome revealed by metagenomics and culture.</title>
        <authorList>
            <person name="Gilroy R."/>
            <person name="Ravi A."/>
            <person name="Getino M."/>
            <person name="Pursley I."/>
            <person name="Horton D.L."/>
            <person name="Alikhan N.F."/>
            <person name="Baker D."/>
            <person name="Gharbi K."/>
            <person name="Hall N."/>
            <person name="Watson M."/>
            <person name="Adriaenssens E.M."/>
            <person name="Foster-Nyarko E."/>
            <person name="Jarju S."/>
            <person name="Secka A."/>
            <person name="Antonio M."/>
            <person name="Oren A."/>
            <person name="Chaudhuri R.R."/>
            <person name="La Ragione R."/>
            <person name="Hildebrand F."/>
            <person name="Pallen M.J."/>
        </authorList>
    </citation>
    <scope>NUCLEOTIDE SEQUENCE</scope>
    <source>
        <strain evidence="3">CHK187-11901</strain>
    </source>
</reference>
<dbReference type="GO" id="GO:0046872">
    <property type="term" value="F:metal ion binding"/>
    <property type="evidence" value="ECO:0007669"/>
    <property type="project" value="InterPro"/>
</dbReference>
<protein>
    <submittedName>
        <fullName evidence="3">Insulinase family protein</fullName>
    </submittedName>
</protein>
<name>A0A9D2SWU9_9FIRM</name>
<evidence type="ECO:0000313" key="4">
    <source>
        <dbReference type="Proteomes" id="UP000823896"/>
    </source>
</evidence>
<feature type="domain" description="Peptidase M16 C-terminal" evidence="2">
    <location>
        <begin position="180"/>
        <end position="360"/>
    </location>
</feature>
<dbReference type="Pfam" id="PF00675">
    <property type="entry name" value="Peptidase_M16"/>
    <property type="match status" value="1"/>
</dbReference>
<dbReference type="Pfam" id="PF05193">
    <property type="entry name" value="Peptidase_M16_C"/>
    <property type="match status" value="1"/>
</dbReference>
<sequence length="426" mass="49614">MKTIRNERYQETYEVHTLDNGLRVVIWHKPGYARSLFMMATPLGALDIQQIDENGTRCAYPAGIAHFLEHKMFEKKDRDVMDDFSRMGASVNAFTSYSETAYYFSTSEDITEPLNLLLDFVQELDITDESVEKEKGIIVSELNMYLQMSDNRLLMETYKSLYHEHPLKYDIGGDAQSVRSITRAQLEECYARNYHPSRMMLVAVSGKDPGEILKIIQDNQRRKAFAPRQKWRRMPLQEPETVVRAHHEFEMEITTPKIAVAYKLAPIPDVGARMRQEWCLRLAQDLWFSSMNEEYQHWLDEGIISDFVGADADLGEDYGVLLFYTETEKVRQFETLIDALVRRMQEEPVSVCQLDQLKHRYYGQSVRTLNSFDDIAIGYIRSAFAEYDYLETMDMIETITPQEVNEACRHVDLARKAVEIVKPKKK</sequence>
<feature type="domain" description="Peptidase M16 N-terminal" evidence="1">
    <location>
        <begin position="62"/>
        <end position="172"/>
    </location>
</feature>
<reference evidence="3" key="2">
    <citation type="submission" date="2021-04" db="EMBL/GenBank/DDBJ databases">
        <authorList>
            <person name="Gilroy R."/>
        </authorList>
    </citation>
    <scope>NUCLEOTIDE SEQUENCE</scope>
    <source>
        <strain evidence="3">CHK187-11901</strain>
    </source>
</reference>
<dbReference type="Gene3D" id="3.30.830.10">
    <property type="entry name" value="Metalloenzyme, LuxS/M16 peptidase-like"/>
    <property type="match status" value="2"/>
</dbReference>
<dbReference type="InterPro" id="IPR011765">
    <property type="entry name" value="Pept_M16_N"/>
</dbReference>
<dbReference type="EMBL" id="DWWM01000042">
    <property type="protein sequence ID" value="HJC36795.1"/>
    <property type="molecule type" value="Genomic_DNA"/>
</dbReference>
<evidence type="ECO:0000313" key="3">
    <source>
        <dbReference type="EMBL" id="HJC36795.1"/>
    </source>
</evidence>
<dbReference type="InterPro" id="IPR050361">
    <property type="entry name" value="MPP/UQCRC_Complex"/>
</dbReference>
<dbReference type="PANTHER" id="PTHR11851">
    <property type="entry name" value="METALLOPROTEASE"/>
    <property type="match status" value="1"/>
</dbReference>
<evidence type="ECO:0000259" key="1">
    <source>
        <dbReference type="Pfam" id="PF00675"/>
    </source>
</evidence>
<evidence type="ECO:0000259" key="2">
    <source>
        <dbReference type="Pfam" id="PF05193"/>
    </source>
</evidence>
<gene>
    <name evidence="3" type="ORF">H9702_06655</name>
</gene>
<proteinExistence type="predicted"/>
<organism evidence="3 4">
    <name type="scientific">Candidatus Merdibacter merdavium</name>
    <dbReference type="NCBI Taxonomy" id="2838692"/>
    <lineage>
        <taxon>Bacteria</taxon>
        <taxon>Bacillati</taxon>
        <taxon>Bacillota</taxon>
        <taxon>Erysipelotrichia</taxon>
        <taxon>Erysipelotrichales</taxon>
        <taxon>Erysipelotrichaceae</taxon>
        <taxon>Merdibacter</taxon>
    </lineage>
</organism>
<dbReference type="NCBIfam" id="NF047421">
    <property type="entry name" value="YfmH_fam"/>
    <property type="match status" value="1"/>
</dbReference>
<accession>A0A9D2SWU9</accession>